<accession>A0A812SA27</accession>
<organism evidence="2 3">
    <name type="scientific">Symbiodinium pilosum</name>
    <name type="common">Dinoflagellate</name>
    <dbReference type="NCBI Taxonomy" id="2952"/>
    <lineage>
        <taxon>Eukaryota</taxon>
        <taxon>Sar</taxon>
        <taxon>Alveolata</taxon>
        <taxon>Dinophyceae</taxon>
        <taxon>Suessiales</taxon>
        <taxon>Symbiodiniaceae</taxon>
        <taxon>Symbiodinium</taxon>
    </lineage>
</organism>
<comment type="caution">
    <text evidence="2">The sequence shown here is derived from an EMBL/GenBank/DDBJ whole genome shotgun (WGS) entry which is preliminary data.</text>
</comment>
<name>A0A812SA27_SYMPI</name>
<protein>
    <submittedName>
        <fullName evidence="2">Uncharacterized protein</fullName>
    </submittedName>
</protein>
<evidence type="ECO:0000313" key="3">
    <source>
        <dbReference type="Proteomes" id="UP000649617"/>
    </source>
</evidence>
<proteinExistence type="predicted"/>
<gene>
    <name evidence="2" type="ORF">SPIL2461_LOCUS12040</name>
</gene>
<reference evidence="2" key="1">
    <citation type="submission" date="2021-02" db="EMBL/GenBank/DDBJ databases">
        <authorList>
            <person name="Dougan E. K."/>
            <person name="Rhodes N."/>
            <person name="Thang M."/>
            <person name="Chan C."/>
        </authorList>
    </citation>
    <scope>NUCLEOTIDE SEQUENCE</scope>
</reference>
<evidence type="ECO:0000313" key="2">
    <source>
        <dbReference type="EMBL" id="CAE7474045.1"/>
    </source>
</evidence>
<feature type="region of interest" description="Disordered" evidence="1">
    <location>
        <begin position="34"/>
        <end position="55"/>
    </location>
</feature>
<dbReference type="Proteomes" id="UP000649617">
    <property type="component" value="Unassembled WGS sequence"/>
</dbReference>
<evidence type="ECO:0000256" key="1">
    <source>
        <dbReference type="SAM" id="MobiDB-lite"/>
    </source>
</evidence>
<dbReference type="OrthoDB" id="411907at2759"/>
<sequence>MYVSTIGCSGPCKLISDGFDNLIRTFTLEKTVEDAMEWDDSDEDVQQESSESSED</sequence>
<keyword evidence="3" id="KW-1185">Reference proteome</keyword>
<dbReference type="AlphaFoldDB" id="A0A812SA27"/>
<dbReference type="EMBL" id="CAJNIZ010024113">
    <property type="protein sequence ID" value="CAE7474045.1"/>
    <property type="molecule type" value="Genomic_DNA"/>
</dbReference>